<dbReference type="InterPro" id="IPR012902">
    <property type="entry name" value="N_methyl_site"/>
</dbReference>
<dbReference type="InterPro" id="IPR045584">
    <property type="entry name" value="Pilin-like"/>
</dbReference>
<feature type="transmembrane region" description="Helical" evidence="1">
    <location>
        <begin position="12"/>
        <end position="37"/>
    </location>
</feature>
<dbReference type="AlphaFoldDB" id="A0A1S8MRE6"/>
<dbReference type="Pfam" id="PF07963">
    <property type="entry name" value="N_methyl"/>
    <property type="match status" value="1"/>
</dbReference>
<protein>
    <recommendedName>
        <fullName evidence="4">Prepilin-type N-terminal cleavage/methylation domain-containing protein</fullName>
    </recommendedName>
</protein>
<gene>
    <name evidence="2" type="ORF">CLOSAC_41790</name>
</gene>
<dbReference type="STRING" id="169679.CSACC_11490"/>
<evidence type="ECO:0008006" key="4">
    <source>
        <dbReference type="Google" id="ProtNLM"/>
    </source>
</evidence>
<dbReference type="PROSITE" id="PS00409">
    <property type="entry name" value="PROKAR_NTER_METHYL"/>
    <property type="match status" value="1"/>
</dbReference>
<evidence type="ECO:0000313" key="2">
    <source>
        <dbReference type="EMBL" id="OOM06751.1"/>
    </source>
</evidence>
<dbReference type="EMBL" id="LZYZ01000009">
    <property type="protein sequence ID" value="OOM06751.1"/>
    <property type="molecule type" value="Genomic_DNA"/>
</dbReference>
<evidence type="ECO:0000256" key="1">
    <source>
        <dbReference type="SAM" id="Phobius"/>
    </source>
</evidence>
<proteinExistence type="predicted"/>
<name>A0A1S8MRE6_CLOSA</name>
<keyword evidence="1" id="KW-0472">Membrane</keyword>
<reference evidence="2 3" key="1">
    <citation type="submission" date="2016-05" db="EMBL/GenBank/DDBJ databases">
        <title>Microbial solvent formation.</title>
        <authorList>
            <person name="Poehlein A."/>
            <person name="Montoya Solano J.D."/>
            <person name="Flitsch S."/>
            <person name="Krabben P."/>
            <person name="Duerre P."/>
            <person name="Daniel R."/>
        </authorList>
    </citation>
    <scope>NUCLEOTIDE SEQUENCE [LARGE SCALE GENOMIC DNA]</scope>
    <source>
        <strain evidence="2 3">L1-8</strain>
    </source>
</reference>
<organism evidence="2 3">
    <name type="scientific">Clostridium saccharobutylicum</name>
    <dbReference type="NCBI Taxonomy" id="169679"/>
    <lineage>
        <taxon>Bacteria</taxon>
        <taxon>Bacillati</taxon>
        <taxon>Bacillota</taxon>
        <taxon>Clostridia</taxon>
        <taxon>Eubacteriales</taxon>
        <taxon>Clostridiaceae</taxon>
        <taxon>Clostridium</taxon>
    </lineage>
</organism>
<evidence type="ECO:0000313" key="3">
    <source>
        <dbReference type="Proteomes" id="UP000191154"/>
    </source>
</evidence>
<sequence length="336" mass="38150">MKNNSEKHEGFTLIEIIISMALIAITSVGVYNAYLILIKQTKAGQAKQMSALEGKKIMEELQANDLKIPNNINSDVSINLGDITFKYLQAAAEDAVIYKRYLNENYSDTDSSGRDINEASRKYTETVTLKPTQADGENVILNDNNLTNGLNNNNCRFYIGKEDSGDYITDNINQHESNNLPSEIDGNSRRIVISVYLEKSQTNQNKEDIKIKDYKGSDLLSMTNDIDKSLYINFSQYDKSNNSSQNDVDIEINIYNKTEVVSNVYIEKSNSLNINTDIRKGQVNIYDNRAENTERSKIGTLYDIKVEIKDYKKDIDGQIKEDKDNLFTGYSKKNIK</sequence>
<dbReference type="NCBIfam" id="TIGR02532">
    <property type="entry name" value="IV_pilin_GFxxxE"/>
    <property type="match status" value="1"/>
</dbReference>
<keyword evidence="1" id="KW-0812">Transmembrane</keyword>
<dbReference type="Proteomes" id="UP000191154">
    <property type="component" value="Unassembled WGS sequence"/>
</dbReference>
<comment type="caution">
    <text evidence="2">The sequence shown here is derived from an EMBL/GenBank/DDBJ whole genome shotgun (WGS) entry which is preliminary data.</text>
</comment>
<dbReference type="SUPFAM" id="SSF54523">
    <property type="entry name" value="Pili subunits"/>
    <property type="match status" value="1"/>
</dbReference>
<keyword evidence="1" id="KW-1133">Transmembrane helix</keyword>
<accession>A0A1S8MRE6</accession>
<dbReference type="RefSeq" id="WP_077867165.1">
    <property type="nucleotide sequence ID" value="NZ_LZYZ01000009.1"/>
</dbReference>